<name>A0ABV8L6P3_9NOCA</name>
<keyword evidence="2" id="KW-1185">Reference proteome</keyword>
<gene>
    <name evidence="1" type="ORF">ACFOW8_16045</name>
</gene>
<reference evidence="2" key="1">
    <citation type="journal article" date="2019" name="Int. J. Syst. Evol. Microbiol.">
        <title>The Global Catalogue of Microorganisms (GCM) 10K type strain sequencing project: providing services to taxonomists for standard genome sequencing and annotation.</title>
        <authorList>
            <consortium name="The Broad Institute Genomics Platform"/>
            <consortium name="The Broad Institute Genome Sequencing Center for Infectious Disease"/>
            <person name="Wu L."/>
            <person name="Ma J."/>
        </authorList>
    </citation>
    <scope>NUCLEOTIDE SEQUENCE [LARGE SCALE GENOMIC DNA]</scope>
    <source>
        <strain evidence="2">CGMCC 4.7204</strain>
    </source>
</reference>
<organism evidence="1 2">
    <name type="scientific">Nocardia rhizosphaerae</name>
    <dbReference type="NCBI Taxonomy" id="1691571"/>
    <lineage>
        <taxon>Bacteria</taxon>
        <taxon>Bacillati</taxon>
        <taxon>Actinomycetota</taxon>
        <taxon>Actinomycetes</taxon>
        <taxon>Mycobacteriales</taxon>
        <taxon>Nocardiaceae</taxon>
        <taxon>Nocardia</taxon>
    </lineage>
</organism>
<accession>A0ABV8L6P3</accession>
<dbReference type="RefSeq" id="WP_378551427.1">
    <property type="nucleotide sequence ID" value="NZ_JBHSBA010000007.1"/>
</dbReference>
<protein>
    <submittedName>
        <fullName evidence="1">Uncharacterized protein</fullName>
    </submittedName>
</protein>
<evidence type="ECO:0000313" key="1">
    <source>
        <dbReference type="EMBL" id="MFC4126450.1"/>
    </source>
</evidence>
<proteinExistence type="predicted"/>
<evidence type="ECO:0000313" key="2">
    <source>
        <dbReference type="Proteomes" id="UP001595767"/>
    </source>
</evidence>
<dbReference type="EMBL" id="JBHSBA010000007">
    <property type="protein sequence ID" value="MFC4126450.1"/>
    <property type="molecule type" value="Genomic_DNA"/>
</dbReference>
<dbReference type="Pfam" id="PF23140">
    <property type="entry name" value="Gp80"/>
    <property type="match status" value="1"/>
</dbReference>
<sequence>MAIAVSATRQALADAYKNIGGSNTAFVSVHTADPGTTGTNEASGGTPVYERKQTTWTSGTGGVVTGAQVTIDLPAGTYTYVGLWKTATGGETDFIDKVAISSTTLGAQGQLLITPTFTQS</sequence>
<dbReference type="Proteomes" id="UP001595767">
    <property type="component" value="Unassembled WGS sequence"/>
</dbReference>
<dbReference type="InterPro" id="IPR056908">
    <property type="entry name" value="Gp80-like"/>
</dbReference>
<comment type="caution">
    <text evidence="1">The sequence shown here is derived from an EMBL/GenBank/DDBJ whole genome shotgun (WGS) entry which is preliminary data.</text>
</comment>